<accession>A0A248UCQ6</accession>
<gene>
    <name evidence="1" type="ORF">CES85_4911</name>
</gene>
<dbReference type="EMBL" id="CP022603">
    <property type="protein sequence ID" value="ASV84119.1"/>
    <property type="molecule type" value="Genomic_DNA"/>
</dbReference>
<evidence type="ECO:0000313" key="1">
    <source>
        <dbReference type="EMBL" id="ASV84119.1"/>
    </source>
</evidence>
<name>A0A248UCQ6_9HYPH</name>
<dbReference type="AlphaFoldDB" id="A0A248UCQ6"/>
<proteinExistence type="predicted"/>
<sequence>MFFTHYPTQNRFVFLLEVLYSLASRDLPGGKCNLWGRH</sequence>
<organism evidence="1 2">
    <name type="scientific">Ochrobactrum quorumnocens</name>
    <dbReference type="NCBI Taxonomy" id="271865"/>
    <lineage>
        <taxon>Bacteria</taxon>
        <taxon>Pseudomonadati</taxon>
        <taxon>Pseudomonadota</taxon>
        <taxon>Alphaproteobacteria</taxon>
        <taxon>Hyphomicrobiales</taxon>
        <taxon>Brucellaceae</taxon>
        <taxon>Brucella/Ochrobactrum group</taxon>
        <taxon>Ochrobactrum</taxon>
    </lineage>
</organism>
<evidence type="ECO:0000313" key="2">
    <source>
        <dbReference type="Proteomes" id="UP000215256"/>
    </source>
</evidence>
<reference evidence="1 2" key="1">
    <citation type="submission" date="2017-07" db="EMBL/GenBank/DDBJ databases">
        <title>Phylogenetic study on the rhizospheric bacterium Ochrobactrum sp. A44.</title>
        <authorList>
            <person name="Krzyzanowska D.M."/>
            <person name="Ossowicki A."/>
            <person name="Rajewska M."/>
            <person name="Maciag T."/>
            <person name="Kaczynski Z."/>
            <person name="Czerwicka M."/>
            <person name="Jafra S."/>
        </authorList>
    </citation>
    <scope>NUCLEOTIDE SEQUENCE [LARGE SCALE GENOMIC DNA]</scope>
    <source>
        <strain evidence="1 2">A44</strain>
    </source>
</reference>
<protein>
    <submittedName>
        <fullName evidence="1">Uncharacterized protein</fullName>
    </submittedName>
</protein>
<dbReference type="KEGG" id="och:CES85_4911"/>
<dbReference type="Proteomes" id="UP000215256">
    <property type="component" value="Chromosome 2"/>
</dbReference>